<dbReference type="CDD" id="cd16145">
    <property type="entry name" value="ARS_like"/>
    <property type="match status" value="1"/>
</dbReference>
<dbReference type="InterPro" id="IPR052701">
    <property type="entry name" value="GAG_Ulvan_Degrading_Sulfatases"/>
</dbReference>
<dbReference type="Gene3D" id="3.30.1120.10">
    <property type="match status" value="1"/>
</dbReference>
<dbReference type="InterPro" id="IPR017850">
    <property type="entry name" value="Alkaline_phosphatase_core_sf"/>
</dbReference>
<dbReference type="PANTHER" id="PTHR43751">
    <property type="entry name" value="SULFATASE"/>
    <property type="match status" value="1"/>
</dbReference>
<dbReference type="SUPFAM" id="SSF53649">
    <property type="entry name" value="Alkaline phosphatase-like"/>
    <property type="match status" value="1"/>
</dbReference>
<dbReference type="RefSeq" id="WP_014021996.1">
    <property type="nucleotide sequence ID" value="NC_015914.1"/>
</dbReference>
<organism evidence="3 4">
    <name type="scientific">Cyclobacterium marinum (strain ATCC 25205 / DSM 745 / LMG 13164 / NCIMB 1802)</name>
    <name type="common">Flectobacillus marinus</name>
    <dbReference type="NCBI Taxonomy" id="880070"/>
    <lineage>
        <taxon>Bacteria</taxon>
        <taxon>Pseudomonadati</taxon>
        <taxon>Bacteroidota</taxon>
        <taxon>Cytophagia</taxon>
        <taxon>Cytophagales</taxon>
        <taxon>Cyclobacteriaceae</taxon>
        <taxon>Cyclobacterium</taxon>
    </lineage>
</organism>
<gene>
    <name evidence="3" type="ordered locus">Cycma_4002</name>
</gene>
<dbReference type="STRING" id="880070.Cycma_4002"/>
<evidence type="ECO:0000313" key="4">
    <source>
        <dbReference type="Proteomes" id="UP000001635"/>
    </source>
</evidence>
<dbReference type="AlphaFoldDB" id="G0J778"/>
<feature type="region of interest" description="Disordered" evidence="1">
    <location>
        <begin position="474"/>
        <end position="510"/>
    </location>
</feature>
<dbReference type="HOGENOM" id="CLU_006332_10_4_10"/>
<feature type="compositionally biased region" description="Basic and acidic residues" evidence="1">
    <location>
        <begin position="486"/>
        <end position="500"/>
    </location>
</feature>
<evidence type="ECO:0000313" key="3">
    <source>
        <dbReference type="EMBL" id="AEL27711.1"/>
    </source>
</evidence>
<protein>
    <submittedName>
        <fullName evidence="3">Sulfatase</fullName>
    </submittedName>
</protein>
<reference evidence="4" key="1">
    <citation type="submission" date="2011-07" db="EMBL/GenBank/DDBJ databases">
        <title>The complete genome of Cyclobacterium marinum DSM 745.</title>
        <authorList>
            <person name="Lucas S."/>
            <person name="Han J."/>
            <person name="Lapidus A."/>
            <person name="Bruce D."/>
            <person name="Goodwin L."/>
            <person name="Pitluck S."/>
            <person name="Peters L."/>
            <person name="Kyrpides N."/>
            <person name="Mavromatis K."/>
            <person name="Ivanova N."/>
            <person name="Ovchinnikova G."/>
            <person name="Chertkov O."/>
            <person name="Detter J.C."/>
            <person name="Tapia R."/>
            <person name="Han C."/>
            <person name="Land M."/>
            <person name="Hauser L."/>
            <person name="Markowitz V."/>
            <person name="Cheng J.-F."/>
            <person name="Hugenholtz P."/>
            <person name="Woyke T."/>
            <person name="Wu D."/>
            <person name="Tindall B."/>
            <person name="Schuetze A."/>
            <person name="Brambilla E."/>
            <person name="Klenk H.-P."/>
            <person name="Eisen J.A."/>
        </authorList>
    </citation>
    <scope>NUCLEOTIDE SEQUENCE [LARGE SCALE GENOMIC DNA]</scope>
    <source>
        <strain evidence="4">ATCC 25205 / DSM 745 / LMG 13164 / NCIMB 1802</strain>
    </source>
</reference>
<evidence type="ECO:0000256" key="1">
    <source>
        <dbReference type="SAM" id="MobiDB-lite"/>
    </source>
</evidence>
<feature type="domain" description="Sulfatase N-terminal" evidence="2">
    <location>
        <begin position="37"/>
        <end position="387"/>
    </location>
</feature>
<dbReference type="PANTHER" id="PTHR43751:SF3">
    <property type="entry name" value="SULFATASE N-TERMINAL DOMAIN-CONTAINING PROTEIN"/>
    <property type="match status" value="1"/>
</dbReference>
<dbReference type="EMBL" id="CP002955">
    <property type="protein sequence ID" value="AEL27711.1"/>
    <property type="molecule type" value="Genomic_DNA"/>
</dbReference>
<dbReference type="eggNOG" id="COG3119">
    <property type="taxonomic scope" value="Bacteria"/>
</dbReference>
<keyword evidence="4" id="KW-1185">Reference proteome</keyword>
<accession>G0J778</accession>
<name>G0J778_CYCMS</name>
<dbReference type="OrthoDB" id="9765065at2"/>
<dbReference type="Gene3D" id="3.40.720.10">
    <property type="entry name" value="Alkaline Phosphatase, subunit A"/>
    <property type="match status" value="1"/>
</dbReference>
<dbReference type="KEGG" id="cmr:Cycma_4002"/>
<dbReference type="InterPro" id="IPR000917">
    <property type="entry name" value="Sulfatase_N"/>
</dbReference>
<sequence length="510" mass="57825">MNITRTYHSYIISLTLAFSVCFSCTSNKKEIKEERSPNIIFILSDDLSWGDLGCYGQEKIKTPNIDRIAYEGIKFTNAYAGSSVCAPSRSSLMQGLHQGHARVRGNSYQSYRESLQEGDYTVAMLLKEAGYKTGLFGKWGLALENQPGIPNKMGFDEFFGYLNQRQAHTYYPQFLYHNQEKVFFPGNQNHYEIENYSKASAYDEEGKVIPNGIKDPSSAVYSFDIINEKALDFVKENKDQPFFLYLANTVPHGPLIVPELGAYKDKDWPIQHKEWAAMVSRMDTEVGKLMNLLESLGLDDDTIIFFASDNGDSSQGYEKRYLDVKEGPTLSEFFNHQSPTRGHKSNEYDGGFHVPAMARWPGHIAPGSESDHIWAFWDFLPTAAELARVSPPAGLDGLSILPTLTSSGVQKQHEYLYWEHNQNQAIRLGEYYAHKVNGSPLELYNLVADPQQQNDISDDNTEMVEKINKMMADAHRPSDVWPSPGESKEAFQKRMEEQNIPKKPNNIGHF</sequence>
<dbReference type="Proteomes" id="UP000001635">
    <property type="component" value="Chromosome"/>
</dbReference>
<evidence type="ECO:0000259" key="2">
    <source>
        <dbReference type="Pfam" id="PF00884"/>
    </source>
</evidence>
<dbReference type="Pfam" id="PF00884">
    <property type="entry name" value="Sulfatase"/>
    <property type="match status" value="1"/>
</dbReference>
<proteinExistence type="predicted"/>